<dbReference type="SUPFAM" id="SSF52091">
    <property type="entry name" value="SpoIIaa-like"/>
    <property type="match status" value="1"/>
</dbReference>
<dbReference type="RefSeq" id="WP_042486805.1">
    <property type="nucleotide sequence ID" value="NZ_BBPI01000042.1"/>
</dbReference>
<organism evidence="1 2">
    <name type="scientific">Sphingomonas parapaucimobilis NBRC 15100</name>
    <dbReference type="NCBI Taxonomy" id="1219049"/>
    <lineage>
        <taxon>Bacteria</taxon>
        <taxon>Pseudomonadati</taxon>
        <taxon>Pseudomonadota</taxon>
        <taxon>Alphaproteobacteria</taxon>
        <taxon>Sphingomonadales</taxon>
        <taxon>Sphingomonadaceae</taxon>
        <taxon>Sphingomonas</taxon>
    </lineage>
</organism>
<keyword evidence="2" id="KW-1185">Reference proteome</keyword>
<sequence>MRSSAYTVQFRPDINLLDTVLHAVLTLPQAEAYMNERQAGYAAHRFGPGHLMRMDMGNYPAQSREIVDYMDRRVRDFPVPGRIAVVTTSSIARLQVQRMVFPLDGNRRIFDDRDTALAWLLDHAAA</sequence>
<dbReference type="Proteomes" id="UP000032305">
    <property type="component" value="Unassembled WGS sequence"/>
</dbReference>
<comment type="caution">
    <text evidence="1">The sequence shown here is derived from an EMBL/GenBank/DDBJ whole genome shotgun (WGS) entry which is preliminary data.</text>
</comment>
<dbReference type="OrthoDB" id="7564299at2"/>
<name>A0A0A1W689_9SPHN</name>
<dbReference type="EMBL" id="BBPI01000042">
    <property type="protein sequence ID" value="GAM00955.1"/>
    <property type="molecule type" value="Genomic_DNA"/>
</dbReference>
<protein>
    <recommendedName>
        <fullName evidence="3">STAS/SEC14 domain-containing protein</fullName>
    </recommendedName>
</protein>
<evidence type="ECO:0008006" key="3">
    <source>
        <dbReference type="Google" id="ProtNLM"/>
    </source>
</evidence>
<dbReference type="InterPro" id="IPR036513">
    <property type="entry name" value="STAS_dom_sf"/>
</dbReference>
<dbReference type="AlphaFoldDB" id="A0A0A1W689"/>
<evidence type="ECO:0000313" key="2">
    <source>
        <dbReference type="Proteomes" id="UP000032305"/>
    </source>
</evidence>
<gene>
    <name evidence="1" type="ORF">SP5_042_00050</name>
</gene>
<reference evidence="1 2" key="1">
    <citation type="submission" date="2014-11" db="EMBL/GenBank/DDBJ databases">
        <title>Whole genome shotgun sequence of Sphingomonas parapaucimobilis NBRC 15100.</title>
        <authorList>
            <person name="Katano-Makiyama Y."/>
            <person name="Hosoyama A."/>
            <person name="Hashimoto M."/>
            <person name="Hosoyama Y."/>
            <person name="Noguchi M."/>
            <person name="Numata M."/>
            <person name="Tsuchikane K."/>
            <person name="Hirakata S."/>
            <person name="Uohara A."/>
            <person name="Shimodaira J."/>
            <person name="Ohji S."/>
            <person name="Ichikawa N."/>
            <person name="Kimura A."/>
            <person name="Yamazoe A."/>
            <person name="Fujita N."/>
        </authorList>
    </citation>
    <scope>NUCLEOTIDE SEQUENCE [LARGE SCALE GENOMIC DNA]</scope>
    <source>
        <strain evidence="1 2">NBRC 15100</strain>
    </source>
</reference>
<accession>A0A0A1W689</accession>
<evidence type="ECO:0000313" key="1">
    <source>
        <dbReference type="EMBL" id="GAM00955.1"/>
    </source>
</evidence>
<proteinExistence type="predicted"/>